<accession>A0A432FYX9</accession>
<dbReference type="AlphaFoldDB" id="A0A432FYX9"/>
<comment type="caution">
    <text evidence="2">The sequence shown here is derived from an EMBL/GenBank/DDBJ whole genome shotgun (WGS) entry which is preliminary data.</text>
</comment>
<gene>
    <name evidence="2" type="ORF">DSY97_11775</name>
</gene>
<dbReference type="EMBL" id="QNZL01000312">
    <property type="protein sequence ID" value="RTZ76548.1"/>
    <property type="molecule type" value="Genomic_DNA"/>
</dbReference>
<name>A0A432FYX9_9DELT</name>
<reference evidence="2 3" key="1">
    <citation type="submission" date="2018-06" db="EMBL/GenBank/DDBJ databases">
        <title>Combined omics and stable isotope probing to characterize newly discovered Mariana Back-Arc vent microbial communities.</title>
        <authorList>
            <person name="Trembath-Reichert E."/>
            <person name="Huber J.A."/>
        </authorList>
    </citation>
    <scope>NUCLEOTIDE SEQUENCE [LARGE SCALE GENOMIC DNA]</scope>
    <source>
        <strain evidence="2">MAG 63_1</strain>
    </source>
</reference>
<dbReference type="InterPro" id="IPR006860">
    <property type="entry name" value="FecR"/>
</dbReference>
<evidence type="ECO:0000313" key="2">
    <source>
        <dbReference type="EMBL" id="RTZ76548.1"/>
    </source>
</evidence>
<sequence length="249" mass="28280">MLLRRYRVRTEKKGRATIFFNDGSEIRLFGETELTIGAKKSRNYRWVRYRLFLHTGSFWGHFVRGKNPVEIGGGGMRLQLSDASLRFSRGKTGIDIAVPSGMAKVSNKSSSVKLLAGQRLYQVRKNDFLPQKISLIPNQLKLWIEPSAPVFKGKESLKLNLHFQIVRYGTDRPVDRPGSVYLKSNYYNLKIPDSIRLNKDGKAKTTIEVAPPSSNDRTFEGTVTLHSIMDQSGYNDVQDGLLKVRFTSH</sequence>
<proteinExistence type="predicted"/>
<organism evidence="2 3">
    <name type="scientific">SAR324 cluster bacterium</name>
    <dbReference type="NCBI Taxonomy" id="2024889"/>
    <lineage>
        <taxon>Bacteria</taxon>
        <taxon>Deltaproteobacteria</taxon>
        <taxon>SAR324 cluster</taxon>
    </lineage>
</organism>
<dbReference type="Pfam" id="PF04773">
    <property type="entry name" value="FecR"/>
    <property type="match status" value="1"/>
</dbReference>
<feature type="domain" description="FecR protein" evidence="1">
    <location>
        <begin position="7"/>
        <end position="102"/>
    </location>
</feature>
<evidence type="ECO:0000313" key="3">
    <source>
        <dbReference type="Proteomes" id="UP000286801"/>
    </source>
</evidence>
<protein>
    <recommendedName>
        <fullName evidence="1">FecR protein domain-containing protein</fullName>
    </recommendedName>
</protein>
<evidence type="ECO:0000259" key="1">
    <source>
        <dbReference type="Pfam" id="PF04773"/>
    </source>
</evidence>
<dbReference type="Proteomes" id="UP000286801">
    <property type="component" value="Unassembled WGS sequence"/>
</dbReference>